<gene>
    <name evidence="1" type="ORF">OEV98_11005</name>
</gene>
<dbReference type="InterPro" id="IPR005564">
    <property type="entry name" value="Major_capsid_GpE"/>
</dbReference>
<comment type="caution">
    <text evidence="1">The sequence shown here is derived from an EMBL/GenBank/DDBJ whole genome shotgun (WGS) entry which is preliminary data.</text>
</comment>
<name>A0AAE3IV04_9BACI</name>
<protein>
    <submittedName>
        <fullName evidence="1">Major capsid protein</fullName>
    </submittedName>
</protein>
<dbReference type="InterPro" id="IPR053738">
    <property type="entry name" value="Lambda_capsid_assembly"/>
</dbReference>
<dbReference type="Proteomes" id="UP001209318">
    <property type="component" value="Unassembled WGS sequence"/>
</dbReference>
<sequence length="359" mass="39833">MPVELLSLEQALSGEELLVYSRNLATPQTFLHELLFPARETSELTVDVVREGSRLPVMAQIAELGTEVEYGSREGMSGQRISIPKIQRGRAMDEKLVRLLLQASNGGLRAAEISELRRTQFDDATYAIDAIKARKEWIALQAISTGKVAYTESGVQFTVDFGYTEDQRPVLSGTDKWSDTVNSNPIDDIQTWSGKMADKGIGLTRALASRQIISYLLQNLNIRRQYFGNPSGSAQPPQLNQAQLNEVFASLGLPKIAQYDTQARIENKALVNGKLSFSTIRMAPQDRFIMLPDGPLGHYLWAETTEEMMSDIQAEKTDSNGIFVFRKINEHPVRVETIGVNLAFPSFGFNDSVVSASVL</sequence>
<accession>A0AAE3IV04</accession>
<organism evidence="1 2">
    <name type="scientific">Perspicuibacillus lycopersici</name>
    <dbReference type="NCBI Taxonomy" id="1325689"/>
    <lineage>
        <taxon>Bacteria</taxon>
        <taxon>Bacillati</taxon>
        <taxon>Bacillota</taxon>
        <taxon>Bacilli</taxon>
        <taxon>Bacillales</taxon>
        <taxon>Bacillaceae</taxon>
        <taxon>Perspicuibacillus</taxon>
    </lineage>
</organism>
<reference evidence="1" key="1">
    <citation type="submission" date="2022-10" db="EMBL/GenBank/DDBJ databases">
        <title>Description of Fervidibacillus gen. nov. in the family Fervidibacillaceae fam. nov. with two species, Fervidibacillus albus sp. nov., and Fervidibacillus halotolerans sp. nov., isolated from tidal flat sediments.</title>
        <authorList>
            <person name="Kwon K.K."/>
            <person name="Yang S.-H."/>
        </authorList>
    </citation>
    <scope>NUCLEOTIDE SEQUENCE</scope>
    <source>
        <strain evidence="1">JCM 19140</strain>
    </source>
</reference>
<dbReference type="Gene3D" id="3.90.1690.10">
    <property type="entry name" value="phage-related protein like domain"/>
    <property type="match status" value="1"/>
</dbReference>
<dbReference type="Pfam" id="PF03864">
    <property type="entry name" value="Phage_cap_E"/>
    <property type="match status" value="1"/>
</dbReference>
<dbReference type="EMBL" id="JAOUSF010000003">
    <property type="protein sequence ID" value="MCU9614088.1"/>
    <property type="molecule type" value="Genomic_DNA"/>
</dbReference>
<proteinExistence type="predicted"/>
<keyword evidence="2" id="KW-1185">Reference proteome</keyword>
<evidence type="ECO:0000313" key="2">
    <source>
        <dbReference type="Proteomes" id="UP001209318"/>
    </source>
</evidence>
<dbReference type="RefSeq" id="WP_263073324.1">
    <property type="nucleotide sequence ID" value="NZ_JAOUSF010000003.1"/>
</dbReference>
<dbReference type="AlphaFoldDB" id="A0AAE3IV04"/>
<evidence type="ECO:0000313" key="1">
    <source>
        <dbReference type="EMBL" id="MCU9614088.1"/>
    </source>
</evidence>